<name>A0A0C7QX49_PARSO</name>
<proteinExistence type="inferred from homology"/>
<evidence type="ECO:0000313" key="6">
    <source>
        <dbReference type="EMBL" id="CEQ04869.1"/>
    </source>
</evidence>
<evidence type="ECO:0000259" key="5">
    <source>
        <dbReference type="Pfam" id="PF00155"/>
    </source>
</evidence>
<evidence type="ECO:0000256" key="3">
    <source>
        <dbReference type="ARBA" id="ARBA00022679"/>
    </source>
</evidence>
<gene>
    <name evidence="6" type="primary">dapL2</name>
    <name evidence="6" type="ORF">R28058_25861</name>
</gene>
<keyword evidence="3 4" id="KW-0808">Transferase</keyword>
<dbReference type="InterPro" id="IPR004838">
    <property type="entry name" value="NHTrfase_class1_PyrdxlP-BS"/>
</dbReference>
<dbReference type="PROSITE" id="PS00105">
    <property type="entry name" value="AA_TRANSFER_CLASS_1"/>
    <property type="match status" value="1"/>
</dbReference>
<dbReference type="Gene3D" id="3.40.640.10">
    <property type="entry name" value="Type I PLP-dependent aspartate aminotransferase-like (Major domain)"/>
    <property type="match status" value="1"/>
</dbReference>
<dbReference type="RefSeq" id="WP_055337000.1">
    <property type="nucleotide sequence ID" value="NZ_CDNF01000031.1"/>
</dbReference>
<feature type="domain" description="Aminotransferase class I/classII large" evidence="5">
    <location>
        <begin position="26"/>
        <end position="373"/>
    </location>
</feature>
<keyword evidence="2 4" id="KW-0032">Aminotransferase</keyword>
<dbReference type="GO" id="GO:0008483">
    <property type="term" value="F:transaminase activity"/>
    <property type="evidence" value="ECO:0007669"/>
    <property type="project" value="UniProtKB-KW"/>
</dbReference>
<dbReference type="PANTHER" id="PTHR42832:SF3">
    <property type="entry name" value="L-GLUTAMINE--4-(METHYLSULFANYL)-2-OXOBUTANOATE AMINOTRANSFERASE"/>
    <property type="match status" value="1"/>
</dbReference>
<evidence type="ECO:0000313" key="7">
    <source>
        <dbReference type="Proteomes" id="UP000049127"/>
    </source>
</evidence>
<sequence length="394" mass="44615">MSKKYINTIPEDAFCFIDKELSKKDKVINLSIGNPIDPPNGSIINNLNKYIQDENVHGYGFSDKDTEKDVKKAISRYYKRRFNVELEEENQVALLNGTKEGIYYLLSAMLDEGDKVLIPSPSYSVYMNIVHLIGGQTIYFPCDRANFIPDLDSIKEQELIDAKVMVLCSPGNPTTKILPKSFLEKAIGLAKKYDFKIIHDVAYGELCYEDNDVTSILSLPNSSNVCIELYSLSKSCNVAGWRIGFALGCKEVIENAKTLKYNVDFGTFIPFQKATIDMLDNMETYSKHQAKTYKERIDYFVSELNRIGWSAKAPEGSFFLWVKIPDEYKHMKDTEFISYVLDKTDVLMLPGSGFGYGGKGYVRIALVEKLDVLKEAIRGLEKLQLKQQKGICAS</sequence>
<dbReference type="Proteomes" id="UP000049127">
    <property type="component" value="Unassembled WGS sequence"/>
</dbReference>
<evidence type="ECO:0000256" key="4">
    <source>
        <dbReference type="RuleBase" id="RU000481"/>
    </source>
</evidence>
<dbReference type="AlphaFoldDB" id="A0A0C7QX49"/>
<dbReference type="InterPro" id="IPR015422">
    <property type="entry name" value="PyrdxlP-dep_Trfase_small"/>
</dbReference>
<dbReference type="EC" id="2.6.1.-" evidence="4"/>
<dbReference type="GO" id="GO:0030170">
    <property type="term" value="F:pyridoxal phosphate binding"/>
    <property type="evidence" value="ECO:0007669"/>
    <property type="project" value="InterPro"/>
</dbReference>
<dbReference type="SUPFAM" id="SSF53383">
    <property type="entry name" value="PLP-dependent transferases"/>
    <property type="match status" value="1"/>
</dbReference>
<dbReference type="Pfam" id="PF00155">
    <property type="entry name" value="Aminotran_1_2"/>
    <property type="match status" value="1"/>
</dbReference>
<dbReference type="InterPro" id="IPR050881">
    <property type="entry name" value="LL-DAP_aminotransferase"/>
</dbReference>
<comment type="cofactor">
    <cofactor evidence="1 4">
        <name>pyridoxal 5'-phosphate</name>
        <dbReference type="ChEBI" id="CHEBI:597326"/>
    </cofactor>
</comment>
<reference evidence="6 7" key="1">
    <citation type="submission" date="2015-01" db="EMBL/GenBank/DDBJ databases">
        <authorList>
            <person name="Aslett A.Martin."/>
            <person name="De Silva Nishadi"/>
        </authorList>
    </citation>
    <scope>NUCLEOTIDE SEQUENCE [LARGE SCALE GENOMIC DNA]</scope>
    <source>
        <strain evidence="6 7">R28058</strain>
    </source>
</reference>
<organism evidence="6 7">
    <name type="scientific">Paraclostridium sordellii</name>
    <name type="common">Clostridium sordellii</name>
    <dbReference type="NCBI Taxonomy" id="1505"/>
    <lineage>
        <taxon>Bacteria</taxon>
        <taxon>Bacillati</taxon>
        <taxon>Bacillota</taxon>
        <taxon>Clostridia</taxon>
        <taxon>Peptostreptococcales</taxon>
        <taxon>Peptostreptococcaceae</taxon>
        <taxon>Paraclostridium</taxon>
    </lineage>
</organism>
<accession>A0A0C7QX49</accession>
<evidence type="ECO:0000256" key="1">
    <source>
        <dbReference type="ARBA" id="ARBA00001933"/>
    </source>
</evidence>
<comment type="similarity">
    <text evidence="4">Belongs to the class-I pyridoxal-phosphate-dependent aminotransferase family.</text>
</comment>
<dbReference type="InterPro" id="IPR015424">
    <property type="entry name" value="PyrdxlP-dep_Trfase"/>
</dbReference>
<dbReference type="EMBL" id="CEKZ01000022">
    <property type="protein sequence ID" value="CEQ04869.1"/>
    <property type="molecule type" value="Genomic_DNA"/>
</dbReference>
<dbReference type="PANTHER" id="PTHR42832">
    <property type="entry name" value="AMINO ACID AMINOTRANSFERASE"/>
    <property type="match status" value="1"/>
</dbReference>
<dbReference type="InterPro" id="IPR015421">
    <property type="entry name" value="PyrdxlP-dep_Trfase_major"/>
</dbReference>
<dbReference type="OrthoDB" id="9803354at2"/>
<dbReference type="CDD" id="cd00609">
    <property type="entry name" value="AAT_like"/>
    <property type="match status" value="1"/>
</dbReference>
<protein>
    <recommendedName>
        <fullName evidence="4">Aminotransferase</fullName>
        <ecNumber evidence="4">2.6.1.-</ecNumber>
    </recommendedName>
</protein>
<dbReference type="Gene3D" id="3.90.1150.10">
    <property type="entry name" value="Aspartate Aminotransferase, domain 1"/>
    <property type="match status" value="1"/>
</dbReference>
<dbReference type="InterPro" id="IPR004839">
    <property type="entry name" value="Aminotransferase_I/II_large"/>
</dbReference>
<evidence type="ECO:0000256" key="2">
    <source>
        <dbReference type="ARBA" id="ARBA00022576"/>
    </source>
</evidence>